<name>A0A5B8JCE4_9MOLU</name>
<dbReference type="InterPro" id="IPR044135">
    <property type="entry name" value="Met-tRNA-FMT_C"/>
</dbReference>
<dbReference type="InterPro" id="IPR002376">
    <property type="entry name" value="Formyl_transf_N"/>
</dbReference>
<dbReference type="InterPro" id="IPR036477">
    <property type="entry name" value="Formyl_transf_N_sf"/>
</dbReference>
<evidence type="ECO:0000256" key="1">
    <source>
        <dbReference type="ARBA" id="ARBA00010699"/>
    </source>
</evidence>
<proteinExistence type="inferred from homology"/>
<dbReference type="Proteomes" id="UP000317512">
    <property type="component" value="Chromosome"/>
</dbReference>
<feature type="domain" description="Formyl transferase C-terminal" evidence="7">
    <location>
        <begin position="200"/>
        <end position="277"/>
    </location>
</feature>
<dbReference type="EMBL" id="CP041663">
    <property type="protein sequence ID" value="QDY88762.1"/>
    <property type="molecule type" value="Genomic_DNA"/>
</dbReference>
<keyword evidence="3 5" id="KW-0808">Transferase</keyword>
<evidence type="ECO:0000259" key="7">
    <source>
        <dbReference type="Pfam" id="PF02911"/>
    </source>
</evidence>
<evidence type="ECO:0000256" key="4">
    <source>
        <dbReference type="ARBA" id="ARBA00022917"/>
    </source>
</evidence>
<dbReference type="SUPFAM" id="SSF53328">
    <property type="entry name" value="Formyltransferase"/>
    <property type="match status" value="1"/>
</dbReference>
<gene>
    <name evidence="5" type="primary">fmt</name>
    <name evidence="8" type="ORF">FOY43_00550</name>
</gene>
<protein>
    <recommendedName>
        <fullName evidence="2 5">Methionyl-tRNA formyltransferase</fullName>
        <ecNumber evidence="2 5">2.1.2.9</ecNumber>
    </recommendedName>
</protein>
<feature type="binding site" evidence="5">
    <location>
        <begin position="106"/>
        <end position="109"/>
    </location>
    <ligand>
        <name>(6S)-5,6,7,8-tetrahydrofolate</name>
        <dbReference type="ChEBI" id="CHEBI:57453"/>
    </ligand>
</feature>
<dbReference type="NCBIfam" id="TIGR00460">
    <property type="entry name" value="fmt"/>
    <property type="match status" value="1"/>
</dbReference>
<dbReference type="CDD" id="cd08704">
    <property type="entry name" value="Met_tRNA_FMT_C"/>
    <property type="match status" value="1"/>
</dbReference>
<dbReference type="InterPro" id="IPR005793">
    <property type="entry name" value="Formyl_trans_C"/>
</dbReference>
<dbReference type="Gene3D" id="3.40.50.12230">
    <property type="match status" value="1"/>
</dbReference>
<evidence type="ECO:0000256" key="2">
    <source>
        <dbReference type="ARBA" id="ARBA00012261"/>
    </source>
</evidence>
<comment type="catalytic activity">
    <reaction evidence="5">
        <text>L-methionyl-tRNA(fMet) + (6R)-10-formyltetrahydrofolate = N-formyl-L-methionyl-tRNA(fMet) + (6S)-5,6,7,8-tetrahydrofolate + H(+)</text>
        <dbReference type="Rhea" id="RHEA:24380"/>
        <dbReference type="Rhea" id="RHEA-COMP:9952"/>
        <dbReference type="Rhea" id="RHEA-COMP:9953"/>
        <dbReference type="ChEBI" id="CHEBI:15378"/>
        <dbReference type="ChEBI" id="CHEBI:57453"/>
        <dbReference type="ChEBI" id="CHEBI:78530"/>
        <dbReference type="ChEBI" id="CHEBI:78844"/>
        <dbReference type="ChEBI" id="CHEBI:195366"/>
        <dbReference type="EC" id="2.1.2.9"/>
    </reaction>
</comment>
<evidence type="ECO:0000259" key="6">
    <source>
        <dbReference type="Pfam" id="PF00551"/>
    </source>
</evidence>
<dbReference type="PANTHER" id="PTHR11138">
    <property type="entry name" value="METHIONYL-TRNA FORMYLTRANSFERASE"/>
    <property type="match status" value="1"/>
</dbReference>
<dbReference type="InterPro" id="IPR041711">
    <property type="entry name" value="Met-tRNA-FMT_N"/>
</dbReference>
<dbReference type="Pfam" id="PF02911">
    <property type="entry name" value="Formyl_trans_C"/>
    <property type="match status" value="1"/>
</dbReference>
<dbReference type="PANTHER" id="PTHR11138:SF5">
    <property type="entry name" value="METHIONYL-TRNA FORMYLTRANSFERASE, MITOCHONDRIAL"/>
    <property type="match status" value="1"/>
</dbReference>
<evidence type="ECO:0000256" key="5">
    <source>
        <dbReference type="HAMAP-Rule" id="MF_00182"/>
    </source>
</evidence>
<dbReference type="CDD" id="cd08646">
    <property type="entry name" value="FMT_core_Met-tRNA-FMT_N"/>
    <property type="match status" value="1"/>
</dbReference>
<organism evidence="8 9">
    <name type="scientific">Mycoplasma anserisalpingitidis</name>
    <dbReference type="NCBI Taxonomy" id="519450"/>
    <lineage>
        <taxon>Bacteria</taxon>
        <taxon>Bacillati</taxon>
        <taxon>Mycoplasmatota</taxon>
        <taxon>Mollicutes</taxon>
        <taxon>Mycoplasmataceae</taxon>
        <taxon>Mycoplasma</taxon>
    </lineage>
</organism>
<dbReference type="InterPro" id="IPR011034">
    <property type="entry name" value="Formyl_transferase-like_C_sf"/>
</dbReference>
<dbReference type="OrthoDB" id="9802815at2"/>
<evidence type="ECO:0000313" key="8">
    <source>
        <dbReference type="EMBL" id="QDY88762.1"/>
    </source>
</evidence>
<dbReference type="AlphaFoldDB" id="A0A5B8JCE4"/>
<dbReference type="GO" id="GO:0004479">
    <property type="term" value="F:methionyl-tRNA formyltransferase activity"/>
    <property type="evidence" value="ECO:0007669"/>
    <property type="project" value="UniProtKB-UniRule"/>
</dbReference>
<accession>A0A5B8JCE4</accession>
<reference evidence="9" key="1">
    <citation type="submission" date="2019-07" db="EMBL/GenBank/DDBJ databases">
        <title>Complete genome sequences of three Mycoplasma sp. 1220 strains.</title>
        <authorList>
            <person name="Grozner D."/>
            <person name="Forro B."/>
            <person name="Kovacs A.B."/>
            <person name="Marton S."/>
            <person name="Banyai K."/>
            <person name="Kreizinger Z."/>
            <person name="Sulyok K.M."/>
            <person name="Gyuranecz M."/>
        </authorList>
    </citation>
    <scope>NUCLEOTIDE SEQUENCE [LARGE SCALE GENOMIC DNA]</scope>
    <source>
        <strain evidence="9">MYCAV93</strain>
    </source>
</reference>
<dbReference type="HAMAP" id="MF_00182">
    <property type="entry name" value="Formyl_trans"/>
    <property type="match status" value="1"/>
</dbReference>
<dbReference type="SUPFAM" id="SSF50486">
    <property type="entry name" value="FMT C-terminal domain-like"/>
    <property type="match status" value="1"/>
</dbReference>
<dbReference type="Pfam" id="PF00551">
    <property type="entry name" value="Formyl_trans_N"/>
    <property type="match status" value="1"/>
</dbReference>
<feature type="domain" description="Formyl transferase N-terminal" evidence="6">
    <location>
        <begin position="4"/>
        <end position="166"/>
    </location>
</feature>
<sequence length="281" mass="31877">MKVILAGTPEFSVPIFEEVIKNFEVIAIISQPDKPANRGYKLIPTPTKVLAEKYNIKCYQPNKISEIYDELAQLDFDFLLTAAFGQYIPEKILNLPKKAALNVHGSLLPKYRGAAPIQHSLLSGDKKTGINLIYMVKEMDAGNILKSSEIEIDEDDTSDSLFNKLSILSAQNITKWLKEIYENNFNEIVQDASQVILAPKLTKEEAQIDLSENSDQVINKIKAYSSNPGAYTFINNKRVKLFNATTKEVKNAIQLSCRDKNIYIYDYQYESKKRVNLLEKV</sequence>
<dbReference type="InterPro" id="IPR005794">
    <property type="entry name" value="Fmt"/>
</dbReference>
<evidence type="ECO:0000313" key="9">
    <source>
        <dbReference type="Proteomes" id="UP000317512"/>
    </source>
</evidence>
<comment type="similarity">
    <text evidence="1 5">Belongs to the Fmt family.</text>
</comment>
<evidence type="ECO:0000256" key="3">
    <source>
        <dbReference type="ARBA" id="ARBA00022679"/>
    </source>
</evidence>
<comment type="function">
    <text evidence="5">Attaches a formyl group to the free amino group of methionyl-tRNA(fMet). The formyl group appears to play a dual role in the initiator identity of N-formylmethionyl-tRNA by promoting its recognition by IF2 and preventing the misappropriation of this tRNA by the elongation apparatus.</text>
</comment>
<keyword evidence="4 5" id="KW-0648">Protein biosynthesis</keyword>
<dbReference type="GO" id="GO:0005829">
    <property type="term" value="C:cytosol"/>
    <property type="evidence" value="ECO:0007669"/>
    <property type="project" value="TreeGrafter"/>
</dbReference>
<dbReference type="EC" id="2.1.2.9" evidence="2 5"/>